<reference evidence="12" key="1">
    <citation type="submission" date="2025-08" db="UniProtKB">
        <authorList>
            <consortium name="RefSeq"/>
        </authorList>
    </citation>
    <scope>IDENTIFICATION</scope>
    <source>
        <tissue evidence="12">Young leaves</tissue>
    </source>
</reference>
<dbReference type="InterPro" id="IPR055065">
    <property type="entry name" value="OB_MCM10"/>
</dbReference>
<comment type="similarity">
    <text evidence="2">Belongs to the MCM10 family.</text>
</comment>
<evidence type="ECO:0000259" key="9">
    <source>
        <dbReference type="Pfam" id="PF09329"/>
    </source>
</evidence>
<feature type="domain" description="Zinc finger Mcm10/DnaG-type" evidence="9">
    <location>
        <begin position="218"/>
        <end position="263"/>
    </location>
</feature>
<dbReference type="Gene3D" id="2.40.50.140">
    <property type="entry name" value="Nucleic acid-binding proteins"/>
    <property type="match status" value="1"/>
</dbReference>
<dbReference type="AlphaFoldDB" id="A0A8B8ZHC9"/>
<proteinExistence type="inferred from homology"/>
<dbReference type="OrthoDB" id="273123at2759"/>
<feature type="domain" description="MCM10 OB-fold" evidence="10">
    <location>
        <begin position="91"/>
        <end position="215"/>
    </location>
</feature>
<dbReference type="PANTHER" id="PTHR13454:SF11">
    <property type="entry name" value="PROTEIN MCM10 HOMOLOG"/>
    <property type="match status" value="1"/>
</dbReference>
<evidence type="ECO:0000256" key="3">
    <source>
        <dbReference type="ARBA" id="ARBA00022705"/>
    </source>
</evidence>
<evidence type="ECO:0000256" key="2">
    <source>
        <dbReference type="ARBA" id="ARBA00009679"/>
    </source>
</evidence>
<organism evidence="11 12">
    <name type="scientific">Phoenix dactylifera</name>
    <name type="common">Date palm</name>
    <dbReference type="NCBI Taxonomy" id="42345"/>
    <lineage>
        <taxon>Eukaryota</taxon>
        <taxon>Viridiplantae</taxon>
        <taxon>Streptophyta</taxon>
        <taxon>Embryophyta</taxon>
        <taxon>Tracheophyta</taxon>
        <taxon>Spermatophyta</taxon>
        <taxon>Magnoliopsida</taxon>
        <taxon>Liliopsida</taxon>
        <taxon>Arecaceae</taxon>
        <taxon>Coryphoideae</taxon>
        <taxon>Phoeniceae</taxon>
        <taxon>Phoenix</taxon>
    </lineage>
</organism>
<keyword evidence="7" id="KW-0539">Nucleus</keyword>
<dbReference type="GO" id="GO:0006270">
    <property type="term" value="P:DNA replication initiation"/>
    <property type="evidence" value="ECO:0007669"/>
    <property type="project" value="InterPro"/>
</dbReference>
<dbReference type="Pfam" id="PF22379">
    <property type="entry name" value="OB_MCM10"/>
    <property type="match status" value="1"/>
</dbReference>
<name>A0A8B8ZHC9_PHODC</name>
<dbReference type="GO" id="GO:0043596">
    <property type="term" value="C:nuclear replication fork"/>
    <property type="evidence" value="ECO:0007669"/>
    <property type="project" value="TreeGrafter"/>
</dbReference>
<keyword evidence="4" id="KW-0479">Metal-binding</keyword>
<evidence type="ECO:0000256" key="7">
    <source>
        <dbReference type="ARBA" id="ARBA00023242"/>
    </source>
</evidence>
<dbReference type="InterPro" id="IPR015408">
    <property type="entry name" value="Znf_Mcm10/DnaG"/>
</dbReference>
<dbReference type="InterPro" id="IPR012340">
    <property type="entry name" value="NA-bd_OB-fold"/>
</dbReference>
<dbReference type="InterPro" id="IPR040184">
    <property type="entry name" value="Mcm10"/>
</dbReference>
<dbReference type="PANTHER" id="PTHR13454">
    <property type="entry name" value="PROTEIN MCM10 HOMOLOG"/>
    <property type="match status" value="1"/>
</dbReference>
<feature type="region of interest" description="Disordered" evidence="8">
    <location>
        <begin position="66"/>
        <end position="85"/>
    </location>
</feature>
<evidence type="ECO:0000313" key="12">
    <source>
        <dbReference type="RefSeq" id="XP_038973565.1"/>
    </source>
</evidence>
<evidence type="ECO:0000256" key="4">
    <source>
        <dbReference type="ARBA" id="ARBA00022723"/>
    </source>
</evidence>
<dbReference type="GO" id="GO:0003688">
    <property type="term" value="F:DNA replication origin binding"/>
    <property type="evidence" value="ECO:0007669"/>
    <property type="project" value="TreeGrafter"/>
</dbReference>
<dbReference type="Pfam" id="PF09329">
    <property type="entry name" value="zf-primase"/>
    <property type="match status" value="1"/>
</dbReference>
<dbReference type="KEGG" id="pda:120105299"/>
<dbReference type="FunFam" id="2.40.50.140:FF:000174">
    <property type="entry name" value="DNA replication licensing factor mcm10"/>
    <property type="match status" value="1"/>
</dbReference>
<dbReference type="Proteomes" id="UP000228380">
    <property type="component" value="Unplaced"/>
</dbReference>
<dbReference type="RefSeq" id="XP_038973565.1">
    <property type="nucleotide sequence ID" value="XM_039117637.1"/>
</dbReference>
<evidence type="ECO:0000256" key="5">
    <source>
        <dbReference type="ARBA" id="ARBA00022771"/>
    </source>
</evidence>
<keyword evidence="11" id="KW-1185">Reference proteome</keyword>
<evidence type="ECO:0000256" key="8">
    <source>
        <dbReference type="SAM" id="MobiDB-lite"/>
    </source>
</evidence>
<keyword evidence="6" id="KW-0862">Zinc</keyword>
<evidence type="ECO:0000313" key="11">
    <source>
        <dbReference type="Proteomes" id="UP000228380"/>
    </source>
</evidence>
<gene>
    <name evidence="12" type="primary">LOC120105299</name>
</gene>
<keyword evidence="5" id="KW-0863">Zinc-finger</keyword>
<dbReference type="GO" id="GO:0003697">
    <property type="term" value="F:single-stranded DNA binding"/>
    <property type="evidence" value="ECO:0007669"/>
    <property type="project" value="InterPro"/>
</dbReference>
<feature type="region of interest" description="Disordered" evidence="8">
    <location>
        <begin position="21"/>
        <end position="50"/>
    </location>
</feature>
<dbReference type="GO" id="GO:0008270">
    <property type="term" value="F:zinc ion binding"/>
    <property type="evidence" value="ECO:0007669"/>
    <property type="project" value="UniProtKB-KW"/>
</dbReference>
<evidence type="ECO:0000256" key="1">
    <source>
        <dbReference type="ARBA" id="ARBA00004123"/>
    </source>
</evidence>
<sequence>MAAHGEDLDLLLSLREERVLETPPVSPSSHRSHLPGYISDDGSAKRSQSTDMSVFRDAVKDYLDAEPTRTAATVPSKSNKRRSSNEVEVEKFSGLRIRNSLVSSVEISNRFSDIRFVRLPAIRNLLVGDTLSGCWVTVGVLTEKGAPKTSSVGKSYSIWKMGCLDESDVSVFLFGDAYSKSCNEPVGSVFALFNSAVRKDAKGFSLSVYSAGQMLKLGTSADYGVCKGKRKDGMACTMIINRRQGVYCKFHTAKASQKYSTMRSELKGGNLNSAFKLQSEGIYMVDPLADRSNLRKPSQPVKVMSVDGLKKALSNADKVTTNSQSQGIRFLTQVTANMESKITNKGSSKLNQIKGSSDKRSSLAMKTTSKVVGKGEQLDAKRKKTHHASVNMIELDIVSSDDES</sequence>
<accession>A0A8B8ZHC9</accession>
<protein>
    <submittedName>
        <fullName evidence="12">LOW QUALITY PROTEIN: protein MCM10 homolog</fullName>
    </submittedName>
</protein>
<evidence type="ECO:0000256" key="6">
    <source>
        <dbReference type="ARBA" id="ARBA00022833"/>
    </source>
</evidence>
<dbReference type="GeneID" id="120105299"/>
<comment type="subcellular location">
    <subcellularLocation>
        <location evidence="1">Nucleus</location>
    </subcellularLocation>
</comment>
<keyword evidence="3" id="KW-0235">DNA replication</keyword>
<evidence type="ECO:0000259" key="10">
    <source>
        <dbReference type="Pfam" id="PF22379"/>
    </source>
</evidence>